<dbReference type="Proteomes" id="UP000298652">
    <property type="component" value="Chromosome 5"/>
</dbReference>
<dbReference type="EMBL" id="CM016556">
    <property type="protein sequence ID" value="TKW14960.1"/>
    <property type="molecule type" value="Genomic_DNA"/>
</dbReference>
<evidence type="ECO:0000313" key="3">
    <source>
        <dbReference type="Proteomes" id="UP000298652"/>
    </source>
</evidence>
<organism evidence="2 3">
    <name type="scientific">Setaria viridis</name>
    <name type="common">Green bristlegrass</name>
    <name type="synonym">Setaria italica subsp. viridis</name>
    <dbReference type="NCBI Taxonomy" id="4556"/>
    <lineage>
        <taxon>Eukaryota</taxon>
        <taxon>Viridiplantae</taxon>
        <taxon>Streptophyta</taxon>
        <taxon>Embryophyta</taxon>
        <taxon>Tracheophyta</taxon>
        <taxon>Spermatophyta</taxon>
        <taxon>Magnoliopsida</taxon>
        <taxon>Liliopsida</taxon>
        <taxon>Poales</taxon>
        <taxon>Poaceae</taxon>
        <taxon>PACMAD clade</taxon>
        <taxon>Panicoideae</taxon>
        <taxon>Panicodae</taxon>
        <taxon>Paniceae</taxon>
        <taxon>Cenchrinae</taxon>
        <taxon>Setaria</taxon>
    </lineage>
</organism>
<feature type="region of interest" description="Disordered" evidence="1">
    <location>
        <begin position="53"/>
        <end position="75"/>
    </location>
</feature>
<evidence type="ECO:0000256" key="1">
    <source>
        <dbReference type="SAM" id="MobiDB-lite"/>
    </source>
</evidence>
<reference evidence="2" key="1">
    <citation type="submission" date="2019-03" db="EMBL/GenBank/DDBJ databases">
        <title>WGS assembly of Setaria viridis.</title>
        <authorList>
            <person name="Huang P."/>
            <person name="Jenkins J."/>
            <person name="Grimwood J."/>
            <person name="Barry K."/>
            <person name="Healey A."/>
            <person name="Mamidi S."/>
            <person name="Sreedasyam A."/>
            <person name="Shu S."/>
            <person name="Feldman M."/>
            <person name="Wu J."/>
            <person name="Yu Y."/>
            <person name="Chen C."/>
            <person name="Johnson J."/>
            <person name="Rokhsar D."/>
            <person name="Baxter I."/>
            <person name="Schmutz J."/>
            <person name="Brutnell T."/>
            <person name="Kellogg E."/>
        </authorList>
    </citation>
    <scope>NUCLEOTIDE SEQUENCE [LARGE SCALE GENOMIC DNA]</scope>
</reference>
<feature type="region of interest" description="Disordered" evidence="1">
    <location>
        <begin position="1"/>
        <end position="26"/>
    </location>
</feature>
<dbReference type="Gramene" id="TKW14960">
    <property type="protein sequence ID" value="TKW14960"/>
    <property type="gene ID" value="SEVIR_5G200500v2"/>
</dbReference>
<sequence>MTSSAPRTPVSRRGGHHARGTEAPEVEFLEISDEPPEFEEIVELIPCEAEQLGNANIFTDPETQQGPSEEEAPKN</sequence>
<dbReference type="AlphaFoldDB" id="A0A4U6UFV3"/>
<feature type="compositionally biased region" description="Polar residues" evidence="1">
    <location>
        <begin position="53"/>
        <end position="67"/>
    </location>
</feature>
<keyword evidence="3" id="KW-1185">Reference proteome</keyword>
<proteinExistence type="predicted"/>
<protein>
    <submittedName>
        <fullName evidence="2">Uncharacterized protein</fullName>
    </submittedName>
</protein>
<gene>
    <name evidence="2" type="ORF">SEVIR_5G200500v2</name>
</gene>
<accession>A0A4U6UFV3</accession>
<evidence type="ECO:0000313" key="2">
    <source>
        <dbReference type="EMBL" id="TKW14960.1"/>
    </source>
</evidence>
<name>A0A4U6UFV3_SETVI</name>